<dbReference type="Pfam" id="PF01569">
    <property type="entry name" value="PAP2"/>
    <property type="match status" value="1"/>
</dbReference>
<dbReference type="AlphaFoldDB" id="A0A1T2XDB9"/>
<dbReference type="InterPro" id="IPR000326">
    <property type="entry name" value="PAP2/HPO"/>
</dbReference>
<sequence length="197" mass="22252">MLDYQVFQWINDLAGKGTFLNPIMRFFAEDAQYFLFLGILVYWFTRTRDHRIMVAEALISAAVGLGISGLIGDFFYRDRPFITHSVHQLIQHAANASFPSDHATAAFAIAMAFFLGRRREGKLWLVFAGLIAFSRVWTGVHYPTDVMAGAGLGILSACGIHMLLTRWALVHKFIGLCIDVYEKAEHKVLPKKRSQLD</sequence>
<comment type="caution">
    <text evidence="3">The sequence shown here is derived from an EMBL/GenBank/DDBJ whole genome shotgun (WGS) entry which is preliminary data.</text>
</comment>
<accession>A0A1T2XDB9</accession>
<feature type="transmembrane region" description="Helical" evidence="1">
    <location>
        <begin position="123"/>
        <end position="140"/>
    </location>
</feature>
<proteinExistence type="predicted"/>
<reference evidence="3 4" key="1">
    <citation type="submission" date="2017-01" db="EMBL/GenBank/DDBJ databases">
        <title>Genome analysis of Paenibacillus selenitrireducens ES3-24.</title>
        <authorList>
            <person name="Xu D."/>
            <person name="Yao R."/>
            <person name="Zheng S."/>
        </authorList>
    </citation>
    <scope>NUCLEOTIDE SEQUENCE [LARGE SCALE GENOMIC DNA]</scope>
    <source>
        <strain evidence="3 4">ES3-24</strain>
    </source>
</reference>
<keyword evidence="1" id="KW-1133">Transmembrane helix</keyword>
<dbReference type="PANTHER" id="PTHR14969">
    <property type="entry name" value="SPHINGOSINE-1-PHOSPHATE PHOSPHOHYDROLASE"/>
    <property type="match status" value="1"/>
</dbReference>
<feature type="transmembrane region" description="Helical" evidence="1">
    <location>
        <begin position="96"/>
        <end position="116"/>
    </location>
</feature>
<evidence type="ECO:0000313" key="4">
    <source>
        <dbReference type="Proteomes" id="UP000190188"/>
    </source>
</evidence>
<keyword evidence="4" id="KW-1185">Reference proteome</keyword>
<dbReference type="SUPFAM" id="SSF48317">
    <property type="entry name" value="Acid phosphatase/Vanadium-dependent haloperoxidase"/>
    <property type="match status" value="1"/>
</dbReference>
<evidence type="ECO:0000256" key="1">
    <source>
        <dbReference type="SAM" id="Phobius"/>
    </source>
</evidence>
<evidence type="ECO:0000313" key="3">
    <source>
        <dbReference type="EMBL" id="OPA77676.1"/>
    </source>
</evidence>
<gene>
    <name evidence="3" type="ORF">BVG16_14630</name>
</gene>
<feature type="transmembrane region" description="Helical" evidence="1">
    <location>
        <begin position="57"/>
        <end position="76"/>
    </location>
</feature>
<dbReference type="SMART" id="SM00014">
    <property type="entry name" value="acidPPc"/>
    <property type="match status" value="1"/>
</dbReference>
<organism evidence="3 4">
    <name type="scientific">Paenibacillus selenitireducens</name>
    <dbReference type="NCBI Taxonomy" id="1324314"/>
    <lineage>
        <taxon>Bacteria</taxon>
        <taxon>Bacillati</taxon>
        <taxon>Bacillota</taxon>
        <taxon>Bacilli</taxon>
        <taxon>Bacillales</taxon>
        <taxon>Paenibacillaceae</taxon>
        <taxon>Paenibacillus</taxon>
    </lineage>
</organism>
<dbReference type="CDD" id="cd03385">
    <property type="entry name" value="PAP2_BcrC_like"/>
    <property type="match status" value="1"/>
</dbReference>
<name>A0A1T2XDB9_9BACL</name>
<dbReference type="Gene3D" id="1.20.144.10">
    <property type="entry name" value="Phosphatidic acid phosphatase type 2/haloperoxidase"/>
    <property type="match status" value="1"/>
</dbReference>
<dbReference type="InterPro" id="IPR036938">
    <property type="entry name" value="PAP2/HPO_sf"/>
</dbReference>
<protein>
    <submittedName>
        <fullName evidence="3">Phosphatase PAP2 family protein</fullName>
    </submittedName>
</protein>
<dbReference type="InterPro" id="IPR033879">
    <property type="entry name" value="UPP_Pase"/>
</dbReference>
<dbReference type="GO" id="GO:0050380">
    <property type="term" value="F:undecaprenyl-diphosphatase activity"/>
    <property type="evidence" value="ECO:0007669"/>
    <property type="project" value="InterPro"/>
</dbReference>
<dbReference type="GO" id="GO:0005886">
    <property type="term" value="C:plasma membrane"/>
    <property type="evidence" value="ECO:0007669"/>
    <property type="project" value="InterPro"/>
</dbReference>
<feature type="transmembrane region" description="Helical" evidence="1">
    <location>
        <begin position="26"/>
        <end position="45"/>
    </location>
</feature>
<dbReference type="EMBL" id="MSZX01000005">
    <property type="protein sequence ID" value="OPA77676.1"/>
    <property type="molecule type" value="Genomic_DNA"/>
</dbReference>
<dbReference type="RefSeq" id="WP_078499418.1">
    <property type="nucleotide sequence ID" value="NZ_MSZX01000005.1"/>
</dbReference>
<dbReference type="STRING" id="1324314.BVG16_14630"/>
<feature type="domain" description="Phosphatidic acid phosphatase type 2/haloperoxidase" evidence="2">
    <location>
        <begin position="58"/>
        <end position="161"/>
    </location>
</feature>
<evidence type="ECO:0000259" key="2">
    <source>
        <dbReference type="SMART" id="SM00014"/>
    </source>
</evidence>
<dbReference type="OrthoDB" id="9789113at2"/>
<dbReference type="PANTHER" id="PTHR14969:SF58">
    <property type="entry name" value="UNDECAPRENYL-DIPHOSPHATASE BCRC"/>
    <property type="match status" value="1"/>
</dbReference>
<dbReference type="Proteomes" id="UP000190188">
    <property type="component" value="Unassembled WGS sequence"/>
</dbReference>
<keyword evidence="1" id="KW-0812">Transmembrane</keyword>
<keyword evidence="1" id="KW-0472">Membrane</keyword>
<feature type="transmembrane region" description="Helical" evidence="1">
    <location>
        <begin position="146"/>
        <end position="164"/>
    </location>
</feature>